<reference evidence="2" key="1">
    <citation type="submission" date="2017-05" db="EMBL/GenBank/DDBJ databases">
        <title>Whole genome sequence of fish pathogenic bacteria, Photobacterium damselae subsp. piscicida, strain 91-197, isolated from hybrid striped bass (Morone sp.) in USA.</title>
        <authorList>
            <person name="Teru Y."/>
            <person name="Hikima J."/>
            <person name="Kono T."/>
            <person name="Sakai M."/>
            <person name="Takano T."/>
            <person name="Hawke J.P."/>
            <person name="Takeyama H."/>
            <person name="Aoki T."/>
        </authorList>
    </citation>
    <scope>NUCLEOTIDE SEQUENCE [LARGE SCALE GENOMIC DNA]</scope>
    <source>
        <strain evidence="2">91-197</strain>
    </source>
</reference>
<dbReference type="GO" id="GO:0003676">
    <property type="term" value="F:nucleic acid binding"/>
    <property type="evidence" value="ECO:0007669"/>
    <property type="project" value="InterPro"/>
</dbReference>
<dbReference type="SUPFAM" id="SSF52980">
    <property type="entry name" value="Restriction endonuclease-like"/>
    <property type="match status" value="1"/>
</dbReference>
<dbReference type="Gene3D" id="3.40.1350.10">
    <property type="match status" value="1"/>
</dbReference>
<dbReference type="Proteomes" id="UP000218676">
    <property type="component" value="Chromosome 1"/>
</dbReference>
<dbReference type="EMBL" id="AP018045">
    <property type="protein sequence ID" value="BAX51510.1"/>
    <property type="molecule type" value="Genomic_DNA"/>
</dbReference>
<proteinExistence type="predicted"/>
<sequence length="106" mass="12319">MGRGRKLETFEDYSRALKGKYGLGEGKDYKPWLRVQDVKSKGVRSQIYGRKTQRVHHLLSSIESQLFYLSEFSDSVIDIREQFLLLPLNYTQKIAKVIGVEHVMVN</sequence>
<evidence type="ECO:0000313" key="2">
    <source>
        <dbReference type="Proteomes" id="UP000218676"/>
    </source>
</evidence>
<name>A0AAD1CDE3_PHODP</name>
<gene>
    <name evidence="1" type="ORF">PDPUS_1_00135</name>
</gene>
<evidence type="ECO:0000313" key="1">
    <source>
        <dbReference type="EMBL" id="BAX51510.1"/>
    </source>
</evidence>
<dbReference type="InterPro" id="IPR011335">
    <property type="entry name" value="Restrct_endonuc-II-like"/>
</dbReference>
<dbReference type="AlphaFoldDB" id="A0AAD1CDE3"/>
<accession>A0AAD1CDE3</accession>
<organism evidence="1 2">
    <name type="scientific">Photobacterium damsela subsp. piscicida</name>
    <name type="common">Pasteurella piscicida</name>
    <dbReference type="NCBI Taxonomy" id="38294"/>
    <lineage>
        <taxon>Bacteria</taxon>
        <taxon>Pseudomonadati</taxon>
        <taxon>Pseudomonadota</taxon>
        <taxon>Gammaproteobacteria</taxon>
        <taxon>Vibrionales</taxon>
        <taxon>Vibrionaceae</taxon>
        <taxon>Photobacterium</taxon>
    </lineage>
</organism>
<dbReference type="InterPro" id="IPR011856">
    <property type="entry name" value="tRNA_endonuc-like_dom_sf"/>
</dbReference>
<protein>
    <submittedName>
        <fullName evidence="1">Transposon Tn7 transposition protein TnsA</fullName>
    </submittedName>
</protein>